<dbReference type="GO" id="GO:0034755">
    <property type="term" value="P:iron ion transmembrane transport"/>
    <property type="evidence" value="ECO:0007669"/>
    <property type="project" value="TreeGrafter"/>
</dbReference>
<keyword evidence="8" id="KW-1185">Reference proteome</keyword>
<feature type="transmembrane region" description="Helical" evidence="6">
    <location>
        <begin position="361"/>
        <end position="385"/>
    </location>
</feature>
<sequence length="459" mass="46928">MATETHSERWTGGRIGRFLRRLGPTWLAGAIAAGPATMASLVVAGASYGYALLWVVLLSAVLGATGQYLAMRLGLLTEKGIVAVVEEHLGSFWAWVLVIDAVLAAGLAQLAIMLTLADVSATIVGSVGIGIAALADPRFWGVGWAVILALGLAGGGYRIAELGAKVLVSLVVLAFVASALVAPIDPAAAATGLVPEIPGSGLGGAAVAAGILGGAVHITLLTMQSYTMGARGWTERDRDIATFDVVSSMLVAFGVFSLAVFLVAASILPEAGVDPGTVDEIQAAQALEPVAGEYAMWIFLLGLWGAAVSTLGGNTIVPPYLLADKLGWERSVDDPRYRGALVAVALASAAGAFLQGAFLQVLVLVLAFGLVGTPFALAVILYLLNDPDVVSAPKTNSLLENLGGLVLFGVAAALAGEFVLEELQTATEPASAFVIVFAAAMALAIVGLAGKYARERLLE</sequence>
<feature type="transmembrane region" description="Helical" evidence="6">
    <location>
        <begin position="51"/>
        <end position="70"/>
    </location>
</feature>
<feature type="transmembrane region" description="Helical" evidence="6">
    <location>
        <begin position="166"/>
        <end position="184"/>
    </location>
</feature>
<reference evidence="7 8" key="1">
    <citation type="journal article" date="2012" name="Stand. Genomic Sci.">
        <title>Complete genome sequence of Halopiger xanaduensis type strain (SH-6(T)).</title>
        <authorList>
            <person name="Anderson I."/>
            <person name="Tindall B.J."/>
            <person name="Rohde M."/>
            <person name="Lucas S."/>
            <person name="Han J."/>
            <person name="Lapidus A."/>
            <person name="Cheng J.F."/>
            <person name="Goodwin L."/>
            <person name="Pitluck S."/>
            <person name="Peters L."/>
            <person name="Pati A."/>
            <person name="Mikhailova N."/>
            <person name="Pagani I."/>
            <person name="Teshima H."/>
            <person name="Han C."/>
            <person name="Tapia R."/>
            <person name="Land M."/>
            <person name="Woyke T."/>
            <person name="Klenk H.P."/>
            <person name="Kyrpides N."/>
            <person name="Ivanova N."/>
        </authorList>
    </citation>
    <scope>NUCLEOTIDE SEQUENCE [LARGE SCALE GENOMIC DNA]</scope>
    <source>
        <strain evidence="8">DSM 18323 / JCM 14033 / SH-6</strain>
    </source>
</reference>
<dbReference type="Proteomes" id="UP000006794">
    <property type="component" value="Chromosome"/>
</dbReference>
<dbReference type="AlphaFoldDB" id="F8D5Q9"/>
<feature type="transmembrane region" description="Helical" evidence="6">
    <location>
        <begin position="337"/>
        <end position="355"/>
    </location>
</feature>
<evidence type="ECO:0000313" key="8">
    <source>
        <dbReference type="Proteomes" id="UP000006794"/>
    </source>
</evidence>
<evidence type="ECO:0000256" key="2">
    <source>
        <dbReference type="ARBA" id="ARBA00022448"/>
    </source>
</evidence>
<dbReference type="PANTHER" id="PTHR11706:SF33">
    <property type="entry name" value="NATURAL RESISTANCE-ASSOCIATED MACROPHAGE PROTEIN 2"/>
    <property type="match status" value="1"/>
</dbReference>
<protein>
    <submittedName>
        <fullName evidence="7">Natural resistance-associated macrophage protein</fullName>
    </submittedName>
</protein>
<feature type="transmembrane region" description="Helical" evidence="6">
    <location>
        <begin position="432"/>
        <end position="453"/>
    </location>
</feature>
<feature type="transmembrane region" description="Helical" evidence="6">
    <location>
        <begin position="26"/>
        <end position="44"/>
    </location>
</feature>
<gene>
    <name evidence="7" type="ordered locus">Halxa_1853</name>
</gene>
<dbReference type="HOGENOM" id="CLU_020088_6_3_2"/>
<keyword evidence="3 6" id="KW-0812">Transmembrane</keyword>
<dbReference type="Pfam" id="PF01566">
    <property type="entry name" value="Nramp"/>
    <property type="match status" value="1"/>
</dbReference>
<feature type="transmembrane region" description="Helical" evidence="6">
    <location>
        <begin position="90"/>
        <end position="108"/>
    </location>
</feature>
<evidence type="ECO:0000313" key="7">
    <source>
        <dbReference type="EMBL" id="AEH36481.1"/>
    </source>
</evidence>
<dbReference type="EMBL" id="CP002839">
    <property type="protein sequence ID" value="AEH36481.1"/>
    <property type="molecule type" value="Genomic_DNA"/>
</dbReference>
<dbReference type="GO" id="GO:0015086">
    <property type="term" value="F:cadmium ion transmembrane transporter activity"/>
    <property type="evidence" value="ECO:0007669"/>
    <property type="project" value="TreeGrafter"/>
</dbReference>
<dbReference type="KEGG" id="hxa:Halxa_1853"/>
<organism evidence="7 8">
    <name type="scientific">Halopiger xanaduensis (strain DSM 18323 / JCM 14033 / SH-6)</name>
    <dbReference type="NCBI Taxonomy" id="797210"/>
    <lineage>
        <taxon>Archaea</taxon>
        <taxon>Methanobacteriati</taxon>
        <taxon>Methanobacteriota</taxon>
        <taxon>Stenosarchaea group</taxon>
        <taxon>Halobacteria</taxon>
        <taxon>Halobacteriales</taxon>
        <taxon>Natrialbaceae</taxon>
        <taxon>Halopiger</taxon>
    </lineage>
</organism>
<keyword evidence="2" id="KW-0813">Transport</keyword>
<dbReference type="InterPro" id="IPR001046">
    <property type="entry name" value="NRAMP_fam"/>
</dbReference>
<feature type="transmembrane region" description="Helical" evidence="6">
    <location>
        <begin position="243"/>
        <end position="268"/>
    </location>
</feature>
<evidence type="ECO:0000256" key="6">
    <source>
        <dbReference type="SAM" id="Phobius"/>
    </source>
</evidence>
<accession>F8D5Q9</accession>
<dbReference type="GeneID" id="10796818"/>
<feature type="transmembrane region" description="Helical" evidence="6">
    <location>
        <begin position="204"/>
        <end position="223"/>
    </location>
</feature>
<evidence type="ECO:0000256" key="3">
    <source>
        <dbReference type="ARBA" id="ARBA00022692"/>
    </source>
</evidence>
<dbReference type="RefSeq" id="WP_013879374.1">
    <property type="nucleotide sequence ID" value="NC_015666.1"/>
</dbReference>
<dbReference type="OrthoDB" id="327373at2157"/>
<comment type="subcellular location">
    <subcellularLocation>
        <location evidence="1">Membrane</location>
        <topology evidence="1">Multi-pass membrane protein</topology>
    </subcellularLocation>
</comment>
<keyword evidence="5 6" id="KW-0472">Membrane</keyword>
<dbReference type="GO" id="GO:0005384">
    <property type="term" value="F:manganese ion transmembrane transporter activity"/>
    <property type="evidence" value="ECO:0007669"/>
    <property type="project" value="TreeGrafter"/>
</dbReference>
<proteinExistence type="predicted"/>
<feature type="transmembrane region" description="Helical" evidence="6">
    <location>
        <begin position="397"/>
        <end position="420"/>
    </location>
</feature>
<dbReference type="PANTHER" id="PTHR11706">
    <property type="entry name" value="SOLUTE CARRIER PROTEIN FAMILY 11 MEMBER"/>
    <property type="match status" value="1"/>
</dbReference>
<dbReference type="eggNOG" id="arCOG04532">
    <property type="taxonomic scope" value="Archaea"/>
</dbReference>
<feature type="transmembrane region" description="Helical" evidence="6">
    <location>
        <begin position="141"/>
        <end position="159"/>
    </location>
</feature>
<name>F8D5Q9_HALXS</name>
<evidence type="ECO:0000256" key="4">
    <source>
        <dbReference type="ARBA" id="ARBA00022989"/>
    </source>
</evidence>
<dbReference type="STRING" id="797210.Halxa_1853"/>
<evidence type="ECO:0000256" key="5">
    <source>
        <dbReference type="ARBA" id="ARBA00023136"/>
    </source>
</evidence>
<dbReference type="GO" id="GO:0005886">
    <property type="term" value="C:plasma membrane"/>
    <property type="evidence" value="ECO:0007669"/>
    <property type="project" value="TreeGrafter"/>
</dbReference>
<evidence type="ECO:0000256" key="1">
    <source>
        <dbReference type="ARBA" id="ARBA00004141"/>
    </source>
</evidence>
<keyword evidence="4 6" id="KW-1133">Transmembrane helix</keyword>
<feature type="transmembrane region" description="Helical" evidence="6">
    <location>
        <begin position="294"/>
        <end position="317"/>
    </location>
</feature>